<dbReference type="Proteomes" id="UP000187406">
    <property type="component" value="Unassembled WGS sequence"/>
</dbReference>
<comment type="caution">
    <text evidence="2">The sequence shown here is derived from an EMBL/GenBank/DDBJ whole genome shotgun (WGS) entry which is preliminary data.</text>
</comment>
<dbReference type="AlphaFoldDB" id="A0A1Q3DB48"/>
<keyword evidence="3" id="KW-1185">Reference proteome</keyword>
<keyword evidence="1" id="KW-0812">Transmembrane</keyword>
<dbReference type="EMBL" id="BDDD01005648">
    <property type="protein sequence ID" value="GAV89655.1"/>
    <property type="molecule type" value="Genomic_DNA"/>
</dbReference>
<dbReference type="OrthoDB" id="1747431at2759"/>
<sequence length="145" mass="15884">MTTNMINIFNGVLKGALGLPITALEQLSFYRSSSYFVIRRQDNQARPVSGVGFTPTTDVKLHGLCQLAGTYEAVKLHDRPGFLKSIAGQTATEAIPVQESHMGLIWAKYHVPVTSGGSITIRVCTFLILVVHVIFILTVLWPNSI</sequence>
<feature type="transmembrane region" description="Helical" evidence="1">
    <location>
        <begin position="119"/>
        <end position="141"/>
    </location>
</feature>
<evidence type="ECO:0000313" key="3">
    <source>
        <dbReference type="Proteomes" id="UP000187406"/>
    </source>
</evidence>
<dbReference type="InParanoid" id="A0A1Q3DB48"/>
<keyword evidence="1" id="KW-1133">Transmembrane helix</keyword>
<evidence type="ECO:0000313" key="2">
    <source>
        <dbReference type="EMBL" id="GAV89655.1"/>
    </source>
</evidence>
<name>A0A1Q3DB48_CEPFO</name>
<reference evidence="3" key="1">
    <citation type="submission" date="2016-04" db="EMBL/GenBank/DDBJ databases">
        <title>Cephalotus genome sequencing.</title>
        <authorList>
            <person name="Fukushima K."/>
            <person name="Hasebe M."/>
            <person name="Fang X."/>
        </authorList>
    </citation>
    <scope>NUCLEOTIDE SEQUENCE [LARGE SCALE GENOMIC DNA]</scope>
    <source>
        <strain evidence="3">cv. St1</strain>
    </source>
</reference>
<accession>A0A1Q3DB48</accession>
<keyword evidence="1" id="KW-0472">Membrane</keyword>
<gene>
    <name evidence="2" type="ORF">CFOL_v3_33069</name>
</gene>
<proteinExistence type="predicted"/>
<protein>
    <submittedName>
        <fullName evidence="2">Uncharacterized protein</fullName>
    </submittedName>
</protein>
<evidence type="ECO:0000256" key="1">
    <source>
        <dbReference type="SAM" id="Phobius"/>
    </source>
</evidence>
<organism evidence="2 3">
    <name type="scientific">Cephalotus follicularis</name>
    <name type="common">Albany pitcher plant</name>
    <dbReference type="NCBI Taxonomy" id="3775"/>
    <lineage>
        <taxon>Eukaryota</taxon>
        <taxon>Viridiplantae</taxon>
        <taxon>Streptophyta</taxon>
        <taxon>Embryophyta</taxon>
        <taxon>Tracheophyta</taxon>
        <taxon>Spermatophyta</taxon>
        <taxon>Magnoliopsida</taxon>
        <taxon>eudicotyledons</taxon>
        <taxon>Gunneridae</taxon>
        <taxon>Pentapetalae</taxon>
        <taxon>rosids</taxon>
        <taxon>fabids</taxon>
        <taxon>Oxalidales</taxon>
        <taxon>Cephalotaceae</taxon>
        <taxon>Cephalotus</taxon>
    </lineage>
</organism>